<dbReference type="Proteomes" id="UP001652620">
    <property type="component" value="Chromosome 5"/>
</dbReference>
<keyword evidence="2" id="KW-1185">Reference proteome</keyword>
<dbReference type="RefSeq" id="XP_011200195.2">
    <property type="nucleotide sequence ID" value="XM_011201893.4"/>
</dbReference>
<evidence type="ECO:0000313" key="4">
    <source>
        <dbReference type="RefSeq" id="XP_049314461.1"/>
    </source>
</evidence>
<dbReference type="GeneID" id="105223968"/>
<dbReference type="InParanoid" id="A0A6I9UWP5"/>
<keyword evidence="1" id="KW-0812">Transmembrane</keyword>
<name>A0A6I9UWP5_BACDO</name>
<dbReference type="OrthoDB" id="7757137at2759"/>
<protein>
    <submittedName>
        <fullName evidence="3 4">Protein commissureless 1</fullName>
    </submittedName>
</protein>
<keyword evidence="1" id="KW-1133">Transmembrane helix</keyword>
<dbReference type="AlphaFoldDB" id="A0A6I9UWP5"/>
<dbReference type="Pfam" id="PF15957">
    <property type="entry name" value="Comm"/>
    <property type="match status" value="1"/>
</dbReference>
<dbReference type="RefSeq" id="XP_049314461.1">
    <property type="nucleotide sequence ID" value="XM_049458504.1"/>
</dbReference>
<proteinExistence type="predicted"/>
<accession>A0A6I9UWP5</accession>
<evidence type="ECO:0000256" key="1">
    <source>
        <dbReference type="SAM" id="Phobius"/>
    </source>
</evidence>
<dbReference type="GO" id="GO:0007411">
    <property type="term" value="P:axon guidance"/>
    <property type="evidence" value="ECO:0007669"/>
    <property type="project" value="InterPro"/>
</dbReference>
<reference evidence="3 4" key="1">
    <citation type="submission" date="2025-05" db="UniProtKB">
        <authorList>
            <consortium name="RefSeq"/>
        </authorList>
    </citation>
    <scope>IDENTIFICATION</scope>
    <source>
        <tissue evidence="3 4">Adult</tissue>
    </source>
</reference>
<sequence length="439" mass="48674">MEDITTMDYMYDSTTYAPETTFAVDTTDMPFLNLAAVTPDSVVDRLLHSGEQLSHNQITFEIPSHHDLEHINKLHTFNTLLQRIGNVAYDTVASASAHSGSNVPQEEQHVLRPFGVDATGQHITNEQISKSAVLNLAELKNGVGSVGGSFLEDFFGDADMHAVINYLWIGVVTALVVLSVIFILFSCYFYRKFRQWKKCNKDIRNHLSNDLYADGHFVVCDRLMDARGRHTVTAANAASAAYYQQMESPPCYTIATGLPTYDEALHHQHQHQHFSYGMKFIYPTITAVHHHPAIAGVYNNNMLTATLKRQSDLEQQQQAQEQLMKQKTYKVSSVALEDEASLEVAMPASYDIAELHGLNLSSGSMSVTAPLLGVNAATTKTSASSLEEVITIRLDDMTPTGALPIEATATPRRPAMFYNELRRERGVGEERQCSAVTIA</sequence>
<evidence type="ECO:0000313" key="3">
    <source>
        <dbReference type="RefSeq" id="XP_011200195.2"/>
    </source>
</evidence>
<dbReference type="InterPro" id="IPR031878">
    <property type="entry name" value="Commissureless"/>
</dbReference>
<keyword evidence="1" id="KW-0472">Membrane</keyword>
<dbReference type="FunCoup" id="A0A6I9UWP5">
    <property type="interactions" value="5"/>
</dbReference>
<feature type="transmembrane region" description="Helical" evidence="1">
    <location>
        <begin position="166"/>
        <end position="190"/>
    </location>
</feature>
<gene>
    <name evidence="3" type="primary">LOC105223968</name>
    <name evidence="4" type="synonym">LOC125778890</name>
</gene>
<organism evidence="2 3">
    <name type="scientific">Bactrocera dorsalis</name>
    <name type="common">Oriental fruit fly</name>
    <name type="synonym">Dacus dorsalis</name>
    <dbReference type="NCBI Taxonomy" id="27457"/>
    <lineage>
        <taxon>Eukaryota</taxon>
        <taxon>Metazoa</taxon>
        <taxon>Ecdysozoa</taxon>
        <taxon>Arthropoda</taxon>
        <taxon>Hexapoda</taxon>
        <taxon>Insecta</taxon>
        <taxon>Pterygota</taxon>
        <taxon>Neoptera</taxon>
        <taxon>Endopterygota</taxon>
        <taxon>Diptera</taxon>
        <taxon>Brachycera</taxon>
        <taxon>Muscomorpha</taxon>
        <taxon>Tephritoidea</taxon>
        <taxon>Tephritidae</taxon>
        <taxon>Bactrocera</taxon>
        <taxon>Bactrocera</taxon>
    </lineage>
</organism>
<evidence type="ECO:0000313" key="2">
    <source>
        <dbReference type="Proteomes" id="UP001652620"/>
    </source>
</evidence>
<dbReference type="KEGG" id="bdr:105223968"/>